<dbReference type="RefSeq" id="WP_127028916.1">
    <property type="nucleotide sequence ID" value="NZ_RYFG02000024.1"/>
</dbReference>
<keyword evidence="5 8" id="KW-0489">Methyltransferase</keyword>
<evidence type="ECO:0000256" key="5">
    <source>
        <dbReference type="ARBA" id="ARBA00022603"/>
    </source>
</evidence>
<comment type="function">
    <text evidence="1 8">Specifically methylates the guanine in position 966 of 16S rRNA in the assembled 30S particle.</text>
</comment>
<dbReference type="CDD" id="cd02440">
    <property type="entry name" value="AdoMet_MTases"/>
    <property type="match status" value="1"/>
</dbReference>
<dbReference type="PANTHER" id="PTHR43542">
    <property type="entry name" value="METHYLTRANSFERASE"/>
    <property type="match status" value="1"/>
</dbReference>
<proteinExistence type="inferred from homology"/>
<evidence type="ECO:0000256" key="3">
    <source>
        <dbReference type="ARBA" id="ARBA00012141"/>
    </source>
</evidence>
<dbReference type="NCBIfam" id="TIGR00095">
    <property type="entry name" value="16S rRNA (guanine(966)-N(2))-methyltransferase RsmD"/>
    <property type="match status" value="1"/>
</dbReference>
<evidence type="ECO:0000256" key="2">
    <source>
        <dbReference type="ARBA" id="ARBA00005269"/>
    </source>
</evidence>
<protein>
    <recommendedName>
        <fullName evidence="4 8">Ribosomal RNA small subunit methyltransferase D</fullName>
        <ecNumber evidence="3 8">2.1.1.171</ecNumber>
    </recommendedName>
</protein>
<comment type="caution">
    <text evidence="9">The sequence shown here is derived from an EMBL/GenBank/DDBJ whole genome shotgun (WGS) entry which is preliminary data.</text>
</comment>
<evidence type="ECO:0000256" key="4">
    <source>
        <dbReference type="ARBA" id="ARBA00013682"/>
    </source>
</evidence>
<comment type="similarity">
    <text evidence="2 8">Belongs to the methyltransferase superfamily. RsmD family.</text>
</comment>
<evidence type="ECO:0000256" key="6">
    <source>
        <dbReference type="ARBA" id="ARBA00022679"/>
    </source>
</evidence>
<evidence type="ECO:0000313" key="9">
    <source>
        <dbReference type="EMBL" id="TRX00874.1"/>
    </source>
</evidence>
<organism evidence="9 10">
    <name type="scientific">Candidatus Methylobacter oryzae</name>
    <dbReference type="NCBI Taxonomy" id="2497749"/>
    <lineage>
        <taxon>Bacteria</taxon>
        <taxon>Pseudomonadati</taxon>
        <taxon>Pseudomonadota</taxon>
        <taxon>Gammaproteobacteria</taxon>
        <taxon>Methylococcales</taxon>
        <taxon>Methylococcaceae</taxon>
        <taxon>Methylobacter</taxon>
    </lineage>
</organism>
<dbReference type="PIRSF" id="PIRSF004553">
    <property type="entry name" value="CHP00095"/>
    <property type="match status" value="1"/>
</dbReference>
<accession>A0ABY3CE59</accession>
<dbReference type="Gene3D" id="3.40.50.150">
    <property type="entry name" value="Vaccinia Virus protein VP39"/>
    <property type="match status" value="1"/>
</dbReference>
<keyword evidence="6 8" id="KW-0808">Transferase</keyword>
<keyword evidence="8" id="KW-0949">S-adenosyl-L-methionine</keyword>
<dbReference type="PROSITE" id="PS00092">
    <property type="entry name" value="N6_MTASE"/>
    <property type="match status" value="1"/>
</dbReference>
<keyword evidence="10" id="KW-1185">Reference proteome</keyword>
<evidence type="ECO:0000256" key="8">
    <source>
        <dbReference type="PIRNR" id="PIRNR004553"/>
    </source>
</evidence>
<dbReference type="Pfam" id="PF03602">
    <property type="entry name" value="Cons_hypoth95"/>
    <property type="match status" value="1"/>
</dbReference>
<sequence length="209" mass="22921">MKNKLRIIGGDWRSRQLSFADAPGLRPTPARVRETLFNWLQYEIAGKQCLDLYAGSGALGFEAASRGAKLVVQVETNAQACRCLKENALALSAADRVKVVQSDVSHYLSGAAQAFDVVFLDPPFGMGLAVQTCMQLEANGWLAKYSKIYVETERHFDFSRGASMPRALSGGRAMQIGNAADLSGMPENWRLLKSKTAGEVAYHLFERSE</sequence>
<keyword evidence="8" id="KW-0698">rRNA processing</keyword>
<dbReference type="EMBL" id="RYFG02000024">
    <property type="protein sequence ID" value="TRX00874.1"/>
    <property type="molecule type" value="Genomic_DNA"/>
</dbReference>
<reference evidence="9 10" key="1">
    <citation type="journal article" date="2019" name="Antonie Van Leeuwenhoek">
        <title>Description of 'Ca. Methylobacter oryzae' KRF1, a novel species from the environmentally important Methylobacter clade 2.</title>
        <authorList>
            <person name="Khatri K."/>
            <person name="Mohite J.A."/>
            <person name="Pandit P.S."/>
            <person name="Bahulikar R."/>
            <person name="Rahalkar M.C."/>
        </authorList>
    </citation>
    <scope>NUCLEOTIDE SEQUENCE [LARGE SCALE GENOMIC DNA]</scope>
    <source>
        <strain evidence="9 10">KRF1</strain>
    </source>
</reference>
<dbReference type="Proteomes" id="UP000733744">
    <property type="component" value="Unassembled WGS sequence"/>
</dbReference>
<name>A0ABY3CE59_9GAMM</name>
<dbReference type="InterPro" id="IPR004398">
    <property type="entry name" value="RNA_MeTrfase_RsmD"/>
</dbReference>
<evidence type="ECO:0000313" key="10">
    <source>
        <dbReference type="Proteomes" id="UP000733744"/>
    </source>
</evidence>
<evidence type="ECO:0000256" key="7">
    <source>
        <dbReference type="ARBA" id="ARBA00048326"/>
    </source>
</evidence>
<dbReference type="PANTHER" id="PTHR43542:SF1">
    <property type="entry name" value="METHYLTRANSFERASE"/>
    <property type="match status" value="1"/>
</dbReference>
<evidence type="ECO:0000256" key="1">
    <source>
        <dbReference type="ARBA" id="ARBA00002649"/>
    </source>
</evidence>
<comment type="catalytic activity">
    <reaction evidence="7 8">
        <text>guanosine(966) in 16S rRNA + S-adenosyl-L-methionine = N(2)-methylguanosine(966) in 16S rRNA + S-adenosyl-L-homocysteine + H(+)</text>
        <dbReference type="Rhea" id="RHEA:23548"/>
        <dbReference type="Rhea" id="RHEA-COMP:10211"/>
        <dbReference type="Rhea" id="RHEA-COMP:10212"/>
        <dbReference type="ChEBI" id="CHEBI:15378"/>
        <dbReference type="ChEBI" id="CHEBI:57856"/>
        <dbReference type="ChEBI" id="CHEBI:59789"/>
        <dbReference type="ChEBI" id="CHEBI:74269"/>
        <dbReference type="ChEBI" id="CHEBI:74481"/>
        <dbReference type="EC" id="2.1.1.171"/>
    </reaction>
</comment>
<dbReference type="InterPro" id="IPR029063">
    <property type="entry name" value="SAM-dependent_MTases_sf"/>
</dbReference>
<dbReference type="GO" id="GO:0052913">
    <property type="term" value="F:16S rRNA (guanine(966)-N(2))-methyltransferase activity"/>
    <property type="evidence" value="ECO:0007669"/>
    <property type="project" value="UniProtKB-EC"/>
</dbReference>
<dbReference type="EC" id="2.1.1.171" evidence="3 8"/>
<dbReference type="SUPFAM" id="SSF53335">
    <property type="entry name" value="S-adenosyl-L-methionine-dependent methyltransferases"/>
    <property type="match status" value="1"/>
</dbReference>
<gene>
    <name evidence="9" type="primary">rsmD</name>
    <name evidence="9" type="ORF">EKO24_004515</name>
</gene>
<dbReference type="InterPro" id="IPR002052">
    <property type="entry name" value="DNA_methylase_N6_adenine_CS"/>
</dbReference>